<evidence type="ECO:0000259" key="4">
    <source>
        <dbReference type="Pfam" id="PF22882"/>
    </source>
</evidence>
<dbReference type="RefSeq" id="WP_082743078.1">
    <property type="nucleotide sequence ID" value="NZ_AP014706.1"/>
</dbReference>
<dbReference type="PATRIC" id="fig|270351.10.peg.7329"/>
<dbReference type="EMBL" id="AP014706">
    <property type="protein sequence ID" value="BAQ50163.1"/>
    <property type="molecule type" value="Genomic_DNA"/>
</dbReference>
<evidence type="ECO:0000313" key="5">
    <source>
        <dbReference type="EMBL" id="BAQ50163.1"/>
    </source>
</evidence>
<evidence type="ECO:0000313" key="6">
    <source>
        <dbReference type="Proteomes" id="UP000061432"/>
    </source>
</evidence>
<dbReference type="SUPFAM" id="SSF48452">
    <property type="entry name" value="TPR-like"/>
    <property type="match status" value="1"/>
</dbReference>
<dbReference type="InterPro" id="IPR011990">
    <property type="entry name" value="TPR-like_helical_dom_sf"/>
</dbReference>
<evidence type="ECO:0000256" key="3">
    <source>
        <dbReference type="PROSITE-ProRule" id="PRU00339"/>
    </source>
</evidence>
<keyword evidence="1" id="KW-0677">Repeat</keyword>
<dbReference type="PROSITE" id="PS50005">
    <property type="entry name" value="TPR"/>
    <property type="match status" value="1"/>
</dbReference>
<protein>
    <submittedName>
        <fullName evidence="5">Flp pilus assembly protein TadD, contains TPR repeats</fullName>
    </submittedName>
</protein>
<evidence type="ECO:0000256" key="2">
    <source>
        <dbReference type="ARBA" id="ARBA00022803"/>
    </source>
</evidence>
<gene>
    <name evidence="5" type="ORF">Maq22A_2p42080</name>
</gene>
<evidence type="ECO:0000256" key="1">
    <source>
        <dbReference type="ARBA" id="ARBA00022737"/>
    </source>
</evidence>
<feature type="domain" description="GT-D fold-like" evidence="4">
    <location>
        <begin position="210"/>
        <end position="306"/>
    </location>
</feature>
<feature type="repeat" description="TPR" evidence="3">
    <location>
        <begin position="38"/>
        <end position="71"/>
    </location>
</feature>
<reference evidence="6" key="2">
    <citation type="submission" date="2015-01" db="EMBL/GenBank/DDBJ databases">
        <title>Complete genome sequence of Methylobacterium aquaticum strain 22A.</title>
        <authorList>
            <person name="Tani A."/>
            <person name="Ogura Y."/>
            <person name="Hayashi T."/>
        </authorList>
    </citation>
    <scope>NUCLEOTIDE SEQUENCE [LARGE SCALE GENOMIC DNA]</scope>
    <source>
        <strain evidence="6">MA-22A</strain>
        <plasmid evidence="6">Plasmid pMaq22A_2p DNA</plasmid>
    </source>
</reference>
<proteinExistence type="predicted"/>
<dbReference type="AlphaFoldDB" id="A0A0C6FPB1"/>
<dbReference type="InterPro" id="IPR055171">
    <property type="entry name" value="GT-D-like"/>
</dbReference>
<dbReference type="PANTHER" id="PTHR44943:SF8">
    <property type="entry name" value="TPR REPEAT-CONTAINING PROTEIN MJ0263"/>
    <property type="match status" value="1"/>
</dbReference>
<reference evidence="5 6" key="1">
    <citation type="journal article" date="2015" name="Genome Announc.">
        <title>Complete Genome Sequence of Methylobacterium aquaticum Strain 22A, Isolated from Racomitrium japonicum Moss.</title>
        <authorList>
            <person name="Tani A."/>
            <person name="Ogura Y."/>
            <person name="Hayashi T."/>
            <person name="Kimbara K."/>
        </authorList>
    </citation>
    <scope>NUCLEOTIDE SEQUENCE [LARGE SCALE GENOMIC DNA]</scope>
    <source>
        <strain evidence="5 6">MA-22A</strain>
        <plasmid evidence="6">Plasmid pMaq22A_2p DNA</plasmid>
    </source>
</reference>
<dbReference type="Pfam" id="PF22882">
    <property type="entry name" value="GT-D-like"/>
    <property type="match status" value="1"/>
</dbReference>
<keyword evidence="5" id="KW-0614">Plasmid</keyword>
<dbReference type="InterPro" id="IPR051685">
    <property type="entry name" value="Ycf3/AcsC/BcsC/TPR_MFPF"/>
</dbReference>
<dbReference type="SMART" id="SM00028">
    <property type="entry name" value="TPR"/>
    <property type="match status" value="3"/>
</dbReference>
<dbReference type="Proteomes" id="UP000061432">
    <property type="component" value="Plasmid pMaq22A_2p"/>
</dbReference>
<dbReference type="Pfam" id="PF13181">
    <property type="entry name" value="TPR_8"/>
    <property type="match status" value="1"/>
</dbReference>
<dbReference type="Gene3D" id="1.25.40.10">
    <property type="entry name" value="Tetratricopeptide repeat domain"/>
    <property type="match status" value="1"/>
</dbReference>
<geneLocation type="plasmid" evidence="6">
    <name>pMaq22A_2p DNA</name>
</geneLocation>
<organism evidence="5 6">
    <name type="scientific">Methylobacterium aquaticum</name>
    <dbReference type="NCBI Taxonomy" id="270351"/>
    <lineage>
        <taxon>Bacteria</taxon>
        <taxon>Pseudomonadati</taxon>
        <taxon>Pseudomonadota</taxon>
        <taxon>Alphaproteobacteria</taxon>
        <taxon>Hyphomicrobiales</taxon>
        <taxon>Methylobacteriaceae</taxon>
        <taxon>Methylobacterium</taxon>
    </lineage>
</organism>
<dbReference type="InterPro" id="IPR019734">
    <property type="entry name" value="TPR_rpt"/>
</dbReference>
<name>A0A0C6FPB1_9HYPH</name>
<dbReference type="OrthoDB" id="7284833at2"/>
<accession>A0A0C6FPB1</accession>
<sequence length="473" mass="54035">MSNLEEISALGAKHRMSGEYEKAIFYFQQAANDHIDDPWPLIQLGITYRDFGKPYEAVSFFEKALDINPEHVNAHLEIAYTTEKISDVNKSIHHLILALKYDPNSSIARHELAVRYRKLGKQNELDDVLDFTPTDDNKEIFDYTKRLFSWKDHDIYRDVQDLAIDCDYARLGKFLNECIYHKKIESDILIGENSSYIRAHIEDDTLIRDTEYVNQAIKSAIDEKRPFSLIRLADGEGALLSYIDAMAYPLCPASNFIHANVLGQEIWNTWLGKKIQHENLDDLIKLRNGLFNAVENADVVGIPKIMHAIDAISYIEHHGCVHAHKFVRSIRSHGLTVPQINAHLKNLDVYDYIMKSQKDIGIITCHSSLGQRIESKYEKLKVRSYIIPYQHGHGEIFKYDKPVESHFPDIYNEIIGNIKVPHRGYVYLVAAGAFGKVYCDKIKRNGGIAIDIGAVADALAGFNTRESMKDLIE</sequence>
<dbReference type="PANTHER" id="PTHR44943">
    <property type="entry name" value="CELLULOSE SYNTHASE OPERON PROTEIN C"/>
    <property type="match status" value="1"/>
</dbReference>
<dbReference type="KEGG" id="maqu:Maq22A_2p42080"/>
<keyword evidence="2 3" id="KW-0802">TPR repeat</keyword>